<keyword evidence="3" id="KW-1185">Reference proteome</keyword>
<dbReference type="VEuPathDB" id="VectorBase:HLOH_053386"/>
<dbReference type="EMBL" id="JABSTR010000004">
    <property type="protein sequence ID" value="KAH9368765.1"/>
    <property type="molecule type" value="Genomic_DNA"/>
</dbReference>
<dbReference type="AlphaFoldDB" id="A0A9J6G0I7"/>
<dbReference type="OrthoDB" id="10570100at2759"/>
<feature type="compositionally biased region" description="Basic and acidic residues" evidence="1">
    <location>
        <begin position="564"/>
        <end position="582"/>
    </location>
</feature>
<feature type="compositionally biased region" description="Low complexity" evidence="1">
    <location>
        <begin position="409"/>
        <end position="428"/>
    </location>
</feature>
<comment type="caution">
    <text evidence="2">The sequence shown here is derived from an EMBL/GenBank/DDBJ whole genome shotgun (WGS) entry which is preliminary data.</text>
</comment>
<name>A0A9J6G0I7_HAELO</name>
<protein>
    <submittedName>
        <fullName evidence="2">Uncharacterized protein</fullName>
    </submittedName>
</protein>
<dbReference type="OMA" id="TESIFAC"/>
<feature type="compositionally biased region" description="Polar residues" evidence="1">
    <location>
        <begin position="347"/>
        <end position="372"/>
    </location>
</feature>
<sequence length="582" mass="58765">MAAPWCRHGQAEPALPKMVQPVAAAVAPPPATAARDATARLHAGDPGPPVGARHVHAQPSAAVTVFQQQHPLTAVTPTATGVATGAGGVVSQPILVFNDQGVPVLQNVVTFQNTSIILNPQGHTVGARAPGSMVSFAGPDMLPQMHLAGQSPDDFAHSAALGASLVHCDPKLKEAKLCGVQHNTAFLSSTGMVMNQPLLSLGAGATMIAGQTAPAPQVPSAFLLPSGQIIPVVSQPQVVSAPVAPAQPLGGQVAANVPTSSCAASYGKVVHCEPTQSYMCREHAAAMQSKAPATPASSSSGVAAATAGAQHGACKKQHHLCPQHSSPSSSKCVAVPDSSRAKPACSHTASKQQLCSIRPKPTSQTPDSSQAKPSCARKGGGKKVATRPSLETPAKKARTEGPRADDESATTQAPSSSSTTTAAVAQSTEGVSSTSNKELPPLAADILAQATESIFACGSVEATASQAVQSRGKSPASLNDRPPLAAAAATTAEAATLQATTVTTVASPPSASVALTQSQCSKTSTVAEAVCSSDNLPANSGIEEASSIKNELSEWKACSNGCRNDFHEPAVGRERSRVRSGS</sequence>
<dbReference type="Proteomes" id="UP000821853">
    <property type="component" value="Chromosome 2"/>
</dbReference>
<reference evidence="2 3" key="1">
    <citation type="journal article" date="2020" name="Cell">
        <title>Large-Scale Comparative Analyses of Tick Genomes Elucidate Their Genetic Diversity and Vector Capacities.</title>
        <authorList>
            <consortium name="Tick Genome and Microbiome Consortium (TIGMIC)"/>
            <person name="Jia N."/>
            <person name="Wang J."/>
            <person name="Shi W."/>
            <person name="Du L."/>
            <person name="Sun Y."/>
            <person name="Zhan W."/>
            <person name="Jiang J.F."/>
            <person name="Wang Q."/>
            <person name="Zhang B."/>
            <person name="Ji P."/>
            <person name="Bell-Sakyi L."/>
            <person name="Cui X.M."/>
            <person name="Yuan T.T."/>
            <person name="Jiang B.G."/>
            <person name="Yang W.F."/>
            <person name="Lam T.T."/>
            <person name="Chang Q.C."/>
            <person name="Ding S.J."/>
            <person name="Wang X.J."/>
            <person name="Zhu J.G."/>
            <person name="Ruan X.D."/>
            <person name="Zhao L."/>
            <person name="Wei J.T."/>
            <person name="Ye R.Z."/>
            <person name="Que T.C."/>
            <person name="Du C.H."/>
            <person name="Zhou Y.H."/>
            <person name="Cheng J.X."/>
            <person name="Dai P.F."/>
            <person name="Guo W.B."/>
            <person name="Han X.H."/>
            <person name="Huang E.J."/>
            <person name="Li L.F."/>
            <person name="Wei W."/>
            <person name="Gao Y.C."/>
            <person name="Liu J.Z."/>
            <person name="Shao H.Z."/>
            <person name="Wang X."/>
            <person name="Wang C.C."/>
            <person name="Yang T.C."/>
            <person name="Huo Q.B."/>
            <person name="Li W."/>
            <person name="Chen H.Y."/>
            <person name="Chen S.E."/>
            <person name="Zhou L.G."/>
            <person name="Ni X.B."/>
            <person name="Tian J.H."/>
            <person name="Sheng Y."/>
            <person name="Liu T."/>
            <person name="Pan Y.S."/>
            <person name="Xia L.Y."/>
            <person name="Li J."/>
            <person name="Zhao F."/>
            <person name="Cao W.C."/>
        </authorList>
    </citation>
    <scope>NUCLEOTIDE SEQUENCE [LARGE SCALE GENOMIC DNA]</scope>
    <source>
        <strain evidence="2">HaeL-2018</strain>
    </source>
</reference>
<proteinExistence type="predicted"/>
<accession>A0A9J6G0I7</accession>
<evidence type="ECO:0000256" key="1">
    <source>
        <dbReference type="SAM" id="MobiDB-lite"/>
    </source>
</evidence>
<organism evidence="2 3">
    <name type="scientific">Haemaphysalis longicornis</name>
    <name type="common">Bush tick</name>
    <dbReference type="NCBI Taxonomy" id="44386"/>
    <lineage>
        <taxon>Eukaryota</taxon>
        <taxon>Metazoa</taxon>
        <taxon>Ecdysozoa</taxon>
        <taxon>Arthropoda</taxon>
        <taxon>Chelicerata</taxon>
        <taxon>Arachnida</taxon>
        <taxon>Acari</taxon>
        <taxon>Parasitiformes</taxon>
        <taxon>Ixodida</taxon>
        <taxon>Ixodoidea</taxon>
        <taxon>Ixodidae</taxon>
        <taxon>Haemaphysalinae</taxon>
        <taxon>Haemaphysalis</taxon>
    </lineage>
</organism>
<feature type="region of interest" description="Disordered" evidence="1">
    <location>
        <begin position="319"/>
        <end position="437"/>
    </location>
</feature>
<feature type="region of interest" description="Disordered" evidence="1">
    <location>
        <begin position="563"/>
        <end position="582"/>
    </location>
</feature>
<evidence type="ECO:0000313" key="3">
    <source>
        <dbReference type="Proteomes" id="UP000821853"/>
    </source>
</evidence>
<feature type="region of interest" description="Disordered" evidence="1">
    <location>
        <begin position="468"/>
        <end position="489"/>
    </location>
</feature>
<evidence type="ECO:0000313" key="2">
    <source>
        <dbReference type="EMBL" id="KAH9368765.1"/>
    </source>
</evidence>
<feature type="compositionally biased region" description="Basic and acidic residues" evidence="1">
    <location>
        <begin position="393"/>
        <end position="406"/>
    </location>
</feature>
<gene>
    <name evidence="2" type="ORF">HPB48_012410</name>
</gene>